<dbReference type="InterPro" id="IPR010985">
    <property type="entry name" value="Ribbon_hlx_hlx"/>
</dbReference>
<dbReference type="EMBL" id="BMEO01000009">
    <property type="protein sequence ID" value="GGF98894.1"/>
    <property type="molecule type" value="Genomic_DNA"/>
</dbReference>
<accession>A0A917CUS8</accession>
<sequence>MPANHTKNIALTSEWEQWINELVVNGEYKSASEVMRAGLRTLKHKRDLQKMELEEIRLRIVNSISQAEADDFAVGSGEEAIKRAFSTAAQDNP</sequence>
<evidence type="ECO:0000256" key="1">
    <source>
        <dbReference type="ARBA" id="ARBA00017940"/>
    </source>
</evidence>
<dbReference type="RefSeq" id="WP_188365623.1">
    <property type="nucleotide sequence ID" value="NZ_BAABJF010000010.1"/>
</dbReference>
<dbReference type="InterPro" id="IPR022789">
    <property type="entry name" value="ParD"/>
</dbReference>
<dbReference type="AlphaFoldDB" id="A0A917CUS8"/>
<reference evidence="3" key="2">
    <citation type="submission" date="2020-09" db="EMBL/GenBank/DDBJ databases">
        <authorList>
            <person name="Sun Q."/>
            <person name="Zhou Y."/>
        </authorList>
    </citation>
    <scope>NUCLEOTIDE SEQUENCE</scope>
    <source>
        <strain evidence="3">CGMCC 1.12181</strain>
    </source>
</reference>
<evidence type="ECO:0000313" key="4">
    <source>
        <dbReference type="Proteomes" id="UP000605253"/>
    </source>
</evidence>
<dbReference type="GO" id="GO:0006355">
    <property type="term" value="P:regulation of DNA-templated transcription"/>
    <property type="evidence" value="ECO:0007669"/>
    <property type="project" value="InterPro"/>
</dbReference>
<gene>
    <name evidence="3" type="ORF">GCM10011365_20230</name>
</gene>
<proteinExistence type="predicted"/>
<dbReference type="SUPFAM" id="SSF47598">
    <property type="entry name" value="Ribbon-helix-helix"/>
    <property type="match status" value="1"/>
</dbReference>
<keyword evidence="4" id="KW-1185">Reference proteome</keyword>
<reference evidence="3" key="1">
    <citation type="journal article" date="2014" name="Int. J. Syst. Evol. Microbiol.">
        <title>Complete genome sequence of Corynebacterium casei LMG S-19264T (=DSM 44701T), isolated from a smear-ripened cheese.</title>
        <authorList>
            <consortium name="US DOE Joint Genome Institute (JGI-PGF)"/>
            <person name="Walter F."/>
            <person name="Albersmeier A."/>
            <person name="Kalinowski J."/>
            <person name="Ruckert C."/>
        </authorList>
    </citation>
    <scope>NUCLEOTIDE SEQUENCE</scope>
    <source>
        <strain evidence="3">CGMCC 1.12181</strain>
    </source>
</reference>
<dbReference type="InterPro" id="IPR038296">
    <property type="entry name" value="ParD_sf"/>
</dbReference>
<dbReference type="Proteomes" id="UP000605253">
    <property type="component" value="Unassembled WGS sequence"/>
</dbReference>
<evidence type="ECO:0000313" key="3">
    <source>
        <dbReference type="EMBL" id="GGF98894.1"/>
    </source>
</evidence>
<name>A0A917CUS8_9GAMM</name>
<dbReference type="Gene3D" id="6.10.10.120">
    <property type="entry name" value="Antitoxin ParD1-like"/>
    <property type="match status" value="1"/>
</dbReference>
<comment type="caution">
    <text evidence="3">The sequence shown here is derived from an EMBL/GenBank/DDBJ whole genome shotgun (WGS) entry which is preliminary data.</text>
</comment>
<organism evidence="3 4">
    <name type="scientific">Marinicella pacifica</name>
    <dbReference type="NCBI Taxonomy" id="1171543"/>
    <lineage>
        <taxon>Bacteria</taxon>
        <taxon>Pseudomonadati</taxon>
        <taxon>Pseudomonadota</taxon>
        <taxon>Gammaproteobacteria</taxon>
        <taxon>Lysobacterales</taxon>
        <taxon>Marinicellaceae</taxon>
        <taxon>Marinicella</taxon>
    </lineage>
</organism>
<evidence type="ECO:0000256" key="2">
    <source>
        <dbReference type="ARBA" id="ARBA00022649"/>
    </source>
</evidence>
<dbReference type="NCBIfam" id="TIGR02606">
    <property type="entry name" value="antidote_CC2985"/>
    <property type="match status" value="1"/>
</dbReference>
<dbReference type="Pfam" id="PF03693">
    <property type="entry name" value="ParD_antitoxin"/>
    <property type="match status" value="1"/>
</dbReference>
<protein>
    <recommendedName>
        <fullName evidence="1">Antitoxin ParD</fullName>
    </recommendedName>
</protein>
<keyword evidence="2" id="KW-1277">Toxin-antitoxin system</keyword>